<keyword evidence="12" id="KW-1185">Reference proteome</keyword>
<dbReference type="FunFam" id="3.30.950.10:FF:000004">
    <property type="entry name" value="Diphthine synthase putative"/>
    <property type="match status" value="1"/>
</dbReference>
<feature type="binding site" evidence="9">
    <location>
        <position position="241"/>
    </location>
    <ligand>
        <name>S-adenosyl-L-methionine</name>
        <dbReference type="ChEBI" id="CHEBI:59789"/>
    </ligand>
</feature>
<evidence type="ECO:0000313" key="11">
    <source>
        <dbReference type="EMBL" id="TGZ53762.1"/>
    </source>
</evidence>
<dbReference type="PANTHER" id="PTHR10882">
    <property type="entry name" value="DIPHTHINE SYNTHASE"/>
    <property type="match status" value="1"/>
</dbReference>
<feature type="binding site" evidence="9">
    <location>
        <position position="24"/>
    </location>
    <ligand>
        <name>S-adenosyl-L-methionine</name>
        <dbReference type="ChEBI" id="CHEBI:59789"/>
    </ligand>
</feature>
<dbReference type="SUPFAM" id="SSF53790">
    <property type="entry name" value="Tetrapyrrole methylase"/>
    <property type="match status" value="1"/>
</dbReference>
<dbReference type="Proteomes" id="UP000310200">
    <property type="component" value="Unassembled WGS sequence"/>
</dbReference>
<dbReference type="GO" id="GO:0017183">
    <property type="term" value="P:protein histidyl modification to diphthamide"/>
    <property type="evidence" value="ECO:0007669"/>
    <property type="project" value="UniProtKB-UniPathway"/>
</dbReference>
<proteinExistence type="inferred from homology"/>
<dbReference type="AlphaFoldDB" id="A0A4S2KUL2"/>
<dbReference type="STRING" id="300112.A0A4S2KUL2"/>
<reference evidence="11 12" key="1">
    <citation type="journal article" date="2019" name="Philos. Trans. R. Soc. Lond., B, Biol. Sci.">
        <title>Ant behaviour and brain gene expression of defending hosts depend on the ecological success of the intruding social parasite.</title>
        <authorList>
            <person name="Kaur R."/>
            <person name="Stoldt M."/>
            <person name="Jongepier E."/>
            <person name="Feldmeyer B."/>
            <person name="Menzel F."/>
            <person name="Bornberg-Bauer E."/>
            <person name="Foitzik S."/>
        </authorList>
    </citation>
    <scope>NUCLEOTIDE SEQUENCE [LARGE SCALE GENOMIC DNA]</scope>
    <source>
        <tissue evidence="11">Whole body</tissue>
    </source>
</reference>
<dbReference type="Gene3D" id="3.40.1010.10">
    <property type="entry name" value="Cobalt-precorrin-4 Transmethylase, Domain 1"/>
    <property type="match status" value="1"/>
</dbReference>
<dbReference type="InterPro" id="IPR000878">
    <property type="entry name" value="4pyrrol_Mease"/>
</dbReference>
<evidence type="ECO:0000256" key="5">
    <source>
        <dbReference type="ARBA" id="ARBA00022603"/>
    </source>
</evidence>
<feature type="binding site" evidence="9">
    <location>
        <begin position="127"/>
        <end position="128"/>
    </location>
    <ligand>
        <name>S-adenosyl-L-methionine</name>
        <dbReference type="ChEBI" id="CHEBI:59789"/>
    </ligand>
</feature>
<dbReference type="Gene3D" id="3.30.950.10">
    <property type="entry name" value="Methyltransferase, Cobalt-precorrin-4 Transmethylase, Domain 2"/>
    <property type="match status" value="1"/>
</dbReference>
<comment type="similarity">
    <text evidence="3">Belongs to the diphthine synthase family.</text>
</comment>
<feature type="binding site" evidence="9">
    <location>
        <position position="102"/>
    </location>
    <ligand>
        <name>S-adenosyl-L-methionine</name>
        <dbReference type="ChEBI" id="CHEBI:59789"/>
    </ligand>
</feature>
<sequence>MFCGTADDKDKQVGIMFYLIGLGLGDAKDVTVKGLEIIRKCDRVYLESYTSVLTVQQEALEQFYGRSLIVADRELVESNADEILPKREDEEVAFLVVGDPLGATTHTDLVLRAKEKDIQVKVIHNSSILTAVGCCGLQLYSYGEIVSIPYWTDTWQPDSFYEKIASNRQRGLHTLCLLDIKVKEPTSESITKRKKEYMPPRFMSVNEAAGQLIAILDNKIQDGHKDLAFTHQSLAVGLARVGCEDQHIVACSLEDMTRVDLGSPLHCLVIPAEKLHPLELEFLAQYALNKTQFKEMTQSA</sequence>
<dbReference type="InterPro" id="IPR014777">
    <property type="entry name" value="4pyrrole_Mease_sub1"/>
</dbReference>
<dbReference type="EMBL" id="QBLH01000922">
    <property type="protein sequence ID" value="TGZ53762.1"/>
    <property type="molecule type" value="Genomic_DNA"/>
</dbReference>
<comment type="caution">
    <text evidence="11">The sequence shown here is derived from an EMBL/GenBank/DDBJ whole genome shotgun (WGS) entry which is preliminary data.</text>
</comment>
<dbReference type="NCBIfam" id="TIGR00522">
    <property type="entry name" value="dph5"/>
    <property type="match status" value="1"/>
</dbReference>
<feature type="binding site" evidence="9">
    <location>
        <position position="99"/>
    </location>
    <ligand>
        <name>S-adenosyl-L-methionine</name>
        <dbReference type="ChEBI" id="CHEBI:59789"/>
    </ligand>
</feature>
<evidence type="ECO:0000259" key="10">
    <source>
        <dbReference type="Pfam" id="PF00590"/>
    </source>
</evidence>
<dbReference type="CDD" id="cd11647">
    <property type="entry name" value="DHP5_DphB"/>
    <property type="match status" value="1"/>
</dbReference>
<accession>A0A4S2KUL2</accession>
<dbReference type="HAMAP" id="MF_01084">
    <property type="entry name" value="Diphthine_synth"/>
    <property type="match status" value="1"/>
</dbReference>
<keyword evidence="5" id="KW-0489">Methyltransferase</keyword>
<dbReference type="GO" id="GO:0032259">
    <property type="term" value="P:methylation"/>
    <property type="evidence" value="ECO:0007669"/>
    <property type="project" value="UniProtKB-KW"/>
</dbReference>
<dbReference type="EC" id="2.1.1.314" evidence="4"/>
<gene>
    <name evidence="11" type="ORF">DBV15_08382</name>
</gene>
<evidence type="ECO:0000313" key="12">
    <source>
        <dbReference type="Proteomes" id="UP000310200"/>
    </source>
</evidence>
<organism evidence="11 12">
    <name type="scientific">Temnothorax longispinosus</name>
    <dbReference type="NCBI Taxonomy" id="300112"/>
    <lineage>
        <taxon>Eukaryota</taxon>
        <taxon>Metazoa</taxon>
        <taxon>Ecdysozoa</taxon>
        <taxon>Arthropoda</taxon>
        <taxon>Hexapoda</taxon>
        <taxon>Insecta</taxon>
        <taxon>Pterygota</taxon>
        <taxon>Neoptera</taxon>
        <taxon>Endopterygota</taxon>
        <taxon>Hymenoptera</taxon>
        <taxon>Apocrita</taxon>
        <taxon>Aculeata</taxon>
        <taxon>Formicoidea</taxon>
        <taxon>Formicidae</taxon>
        <taxon>Myrmicinae</taxon>
        <taxon>Temnothorax</taxon>
    </lineage>
</organism>
<dbReference type="InterPro" id="IPR004551">
    <property type="entry name" value="Dphthn_synthase"/>
</dbReference>
<evidence type="ECO:0000256" key="9">
    <source>
        <dbReference type="PIRSR" id="PIRSR036432-1"/>
    </source>
</evidence>
<evidence type="ECO:0000256" key="6">
    <source>
        <dbReference type="ARBA" id="ARBA00022679"/>
    </source>
</evidence>
<evidence type="ECO:0000256" key="2">
    <source>
        <dbReference type="ARBA" id="ARBA00005156"/>
    </source>
</evidence>
<dbReference type="PANTHER" id="PTHR10882:SF0">
    <property type="entry name" value="DIPHTHINE METHYL ESTER SYNTHASE"/>
    <property type="match status" value="1"/>
</dbReference>
<dbReference type="UniPathway" id="UPA00559"/>
<comment type="catalytic activity">
    <reaction evidence="8">
        <text>2-[(3S)-amino-3-carboxypropyl]-L-histidyl-[translation elongation factor 2] + 4 S-adenosyl-L-methionine = diphthine methyl ester-[translation elongation factor 2] + 4 S-adenosyl-L-homocysteine + 3 H(+)</text>
        <dbReference type="Rhea" id="RHEA:42652"/>
        <dbReference type="Rhea" id="RHEA-COMP:9749"/>
        <dbReference type="Rhea" id="RHEA-COMP:10173"/>
        <dbReference type="ChEBI" id="CHEBI:15378"/>
        <dbReference type="ChEBI" id="CHEBI:57856"/>
        <dbReference type="ChEBI" id="CHEBI:59789"/>
        <dbReference type="ChEBI" id="CHEBI:73995"/>
        <dbReference type="ChEBI" id="CHEBI:79005"/>
        <dbReference type="EC" id="2.1.1.314"/>
    </reaction>
</comment>
<dbReference type="FunFam" id="3.40.1010.10:FF:000004">
    <property type="entry name" value="Putative diphthine synthase"/>
    <property type="match status" value="1"/>
</dbReference>
<evidence type="ECO:0000256" key="7">
    <source>
        <dbReference type="ARBA" id="ARBA00022691"/>
    </source>
</evidence>
<keyword evidence="6" id="KW-0808">Transferase</keyword>
<comment type="pathway">
    <text evidence="2">Protein modification; peptidyl-diphthamide biosynthesis.</text>
</comment>
<keyword evidence="7 9" id="KW-0949">S-adenosyl-L-methionine</keyword>
<name>A0A4S2KUL2_9HYME</name>
<dbReference type="GO" id="GO:0141133">
    <property type="term" value="F:diphthine methyl ester synthase activity"/>
    <property type="evidence" value="ECO:0007669"/>
    <property type="project" value="UniProtKB-EC"/>
</dbReference>
<evidence type="ECO:0000256" key="4">
    <source>
        <dbReference type="ARBA" id="ARBA00011927"/>
    </source>
</evidence>
<feature type="binding site" evidence="9">
    <location>
        <position position="178"/>
    </location>
    <ligand>
        <name>S-adenosyl-L-methionine</name>
        <dbReference type="ChEBI" id="CHEBI:59789"/>
    </ligand>
</feature>
<dbReference type="Pfam" id="PF00590">
    <property type="entry name" value="TP_methylase"/>
    <property type="match status" value="1"/>
</dbReference>
<evidence type="ECO:0000256" key="8">
    <source>
        <dbReference type="ARBA" id="ARBA00048752"/>
    </source>
</evidence>
<feature type="domain" description="Tetrapyrrole methylase" evidence="10">
    <location>
        <begin position="16"/>
        <end position="255"/>
    </location>
</feature>
<feature type="binding site" evidence="9">
    <location>
        <position position="266"/>
    </location>
    <ligand>
        <name>S-adenosyl-L-methionine</name>
        <dbReference type="ChEBI" id="CHEBI:59789"/>
    </ligand>
</feature>
<evidence type="ECO:0000256" key="3">
    <source>
        <dbReference type="ARBA" id="ARBA00006729"/>
    </source>
</evidence>
<protein>
    <recommendedName>
        <fullName evidence="4">diphthine methyl ester synthase</fullName>
        <ecNumber evidence="4">2.1.1.314</ecNumber>
    </recommendedName>
</protein>
<dbReference type="InterPro" id="IPR014776">
    <property type="entry name" value="4pyrrole_Mease_sub2"/>
</dbReference>
<dbReference type="InterPro" id="IPR035996">
    <property type="entry name" value="4pyrrol_Methylase_sf"/>
</dbReference>
<comment type="function">
    <text evidence="1">S-adenosyl-L-methionine-dependent methyltransferase that catalyzes four methylations of the modified target histidine residue in translation elongation factor 2 (EF-2), to form an intermediate called diphthine methyl ester. The four successive methylation reactions represent the second step of diphthamide biosynthesis.</text>
</comment>
<dbReference type="PIRSF" id="PIRSF036432">
    <property type="entry name" value="Diphthine_synth"/>
    <property type="match status" value="1"/>
</dbReference>
<evidence type="ECO:0000256" key="1">
    <source>
        <dbReference type="ARBA" id="ARBA00004006"/>
    </source>
</evidence>